<evidence type="ECO:0000256" key="1">
    <source>
        <dbReference type="SAM" id="MobiDB-lite"/>
    </source>
</evidence>
<name>A0A6J6RWY5_9ZZZZ</name>
<evidence type="ECO:0000313" key="2">
    <source>
        <dbReference type="EMBL" id="CAB4726848.1"/>
    </source>
</evidence>
<accession>A0A6J6RWY5</accession>
<sequence length="445" mass="46302">MRGTADDLALDHGDLCPEPSGIGGGGVAGGAPTNDDKAHGHGEKASVCAIDQRGGPMKTMFSSLRNPRGLAGFLAMTLGLGIVLQVSAPPSGAGFLGPSTGAFAVTYGRTAPTDVEASWASRGSITITRTSRGNYTIVAPEVTGQGNPQLTVLGPGAPLPLCSVIGTSNANPGTKLKVRCWSATTGKTSDAGFTLLYTSIRNPLAETHYSVLTTNKSNRSHTPTNQFRAEPGAAPLRVTRLARGAYTVIFPNESFPNNKGILFVSATRSSQRYCNLAGWFPSGSDVNARVDCYSRTGARADSLFTLTATETDIFGEASPNALSLLRNAGTYDTLTDISGNYHWSGASGTDVTRDEFQPGRSTIVGDNLLSGSGAAVFTMVSGFGFNDSWPEPPGHDATNLRCSPGRTQTDLVSGDATFEVQCFTPAGYPVNASYTLGAVLISLVI</sequence>
<feature type="compositionally biased region" description="Basic and acidic residues" evidence="1">
    <location>
        <begin position="34"/>
        <end position="43"/>
    </location>
</feature>
<protein>
    <submittedName>
        <fullName evidence="2">Unannotated protein</fullName>
    </submittedName>
</protein>
<dbReference type="AlphaFoldDB" id="A0A6J6RWY5"/>
<organism evidence="2">
    <name type="scientific">freshwater metagenome</name>
    <dbReference type="NCBI Taxonomy" id="449393"/>
    <lineage>
        <taxon>unclassified sequences</taxon>
        <taxon>metagenomes</taxon>
        <taxon>ecological metagenomes</taxon>
    </lineage>
</organism>
<feature type="region of interest" description="Disordered" evidence="1">
    <location>
        <begin position="1"/>
        <end position="43"/>
    </location>
</feature>
<proteinExistence type="predicted"/>
<dbReference type="EMBL" id="CAEZXX010000194">
    <property type="protein sequence ID" value="CAB4726848.1"/>
    <property type="molecule type" value="Genomic_DNA"/>
</dbReference>
<gene>
    <name evidence="2" type="ORF">UFOPK2602_02105</name>
</gene>
<reference evidence="2" key="1">
    <citation type="submission" date="2020-05" db="EMBL/GenBank/DDBJ databases">
        <authorList>
            <person name="Chiriac C."/>
            <person name="Salcher M."/>
            <person name="Ghai R."/>
            <person name="Kavagutti S V."/>
        </authorList>
    </citation>
    <scope>NUCLEOTIDE SEQUENCE</scope>
</reference>